<feature type="transmembrane region" description="Helical" evidence="1">
    <location>
        <begin position="462"/>
        <end position="489"/>
    </location>
</feature>
<keyword evidence="1" id="KW-0812">Transmembrane</keyword>
<evidence type="ECO:0000313" key="2">
    <source>
        <dbReference type="EMBL" id="SKA96928.1"/>
    </source>
</evidence>
<keyword evidence="1" id="KW-1133">Transmembrane helix</keyword>
<organism evidence="2 3">
    <name type="scientific">Paucidesulfovibrio gracilis DSM 16080</name>
    <dbReference type="NCBI Taxonomy" id="1121449"/>
    <lineage>
        <taxon>Bacteria</taxon>
        <taxon>Pseudomonadati</taxon>
        <taxon>Thermodesulfobacteriota</taxon>
        <taxon>Desulfovibrionia</taxon>
        <taxon>Desulfovibrionales</taxon>
        <taxon>Desulfovibrionaceae</taxon>
        <taxon>Paucidesulfovibrio</taxon>
    </lineage>
</organism>
<dbReference type="Gene3D" id="3.30.70.1320">
    <property type="entry name" value="Multidrug efflux transporter AcrB pore domain like"/>
    <property type="match status" value="1"/>
</dbReference>
<dbReference type="Gene3D" id="3.30.70.1430">
    <property type="entry name" value="Multidrug efflux transporter AcrB pore domain"/>
    <property type="match status" value="2"/>
</dbReference>
<dbReference type="Gene3D" id="3.30.70.1440">
    <property type="entry name" value="Multidrug efflux transporter AcrB pore domain"/>
    <property type="match status" value="1"/>
</dbReference>
<dbReference type="GO" id="GO:0042910">
    <property type="term" value="F:xenobiotic transmembrane transporter activity"/>
    <property type="evidence" value="ECO:0007669"/>
    <property type="project" value="TreeGrafter"/>
</dbReference>
<dbReference type="SUPFAM" id="SSF82693">
    <property type="entry name" value="Multidrug efflux transporter AcrB pore domain, PN1, PN2, PC1 and PC2 subdomains"/>
    <property type="match status" value="2"/>
</dbReference>
<reference evidence="2 3" key="1">
    <citation type="submission" date="2017-02" db="EMBL/GenBank/DDBJ databases">
        <authorList>
            <person name="Peterson S.W."/>
        </authorList>
    </citation>
    <scope>NUCLEOTIDE SEQUENCE [LARGE SCALE GENOMIC DNA]</scope>
    <source>
        <strain evidence="2 3">DSM 16080</strain>
    </source>
</reference>
<feature type="transmembrane region" description="Helical" evidence="1">
    <location>
        <begin position="334"/>
        <end position="352"/>
    </location>
</feature>
<dbReference type="RefSeq" id="WP_078718334.1">
    <property type="nucleotide sequence ID" value="NZ_FUYC01000030.1"/>
</dbReference>
<feature type="transmembrane region" description="Helical" evidence="1">
    <location>
        <begin position="905"/>
        <end position="929"/>
    </location>
</feature>
<dbReference type="PRINTS" id="PR00702">
    <property type="entry name" value="ACRIFLAVINRP"/>
</dbReference>
<dbReference type="SUPFAM" id="SSF82714">
    <property type="entry name" value="Multidrug efflux transporter AcrB TolC docking domain, DN and DC subdomains"/>
    <property type="match status" value="2"/>
</dbReference>
<dbReference type="PANTHER" id="PTHR32063:SF18">
    <property type="entry name" value="CATION EFFLUX SYSTEM PROTEIN"/>
    <property type="match status" value="1"/>
</dbReference>
<gene>
    <name evidence="2" type="ORF">SAMN02745704_02792</name>
</gene>
<protein>
    <submittedName>
        <fullName evidence="2">Multidrug efflux pump subunit AcrB</fullName>
    </submittedName>
</protein>
<evidence type="ECO:0000256" key="1">
    <source>
        <dbReference type="SAM" id="Phobius"/>
    </source>
</evidence>
<keyword evidence="1" id="KW-0472">Membrane</keyword>
<feature type="transmembrane region" description="Helical" evidence="1">
    <location>
        <begin position="359"/>
        <end position="379"/>
    </location>
</feature>
<evidence type="ECO:0000313" key="3">
    <source>
        <dbReference type="Proteomes" id="UP000190027"/>
    </source>
</evidence>
<keyword evidence="3" id="KW-1185">Reference proteome</keyword>
<feature type="transmembrane region" description="Helical" evidence="1">
    <location>
        <begin position="853"/>
        <end position="872"/>
    </location>
</feature>
<dbReference type="Pfam" id="PF00873">
    <property type="entry name" value="ACR_tran"/>
    <property type="match status" value="1"/>
</dbReference>
<dbReference type="GO" id="GO:0005886">
    <property type="term" value="C:plasma membrane"/>
    <property type="evidence" value="ECO:0007669"/>
    <property type="project" value="TreeGrafter"/>
</dbReference>
<dbReference type="InterPro" id="IPR001036">
    <property type="entry name" value="Acrflvin-R"/>
</dbReference>
<dbReference type="AlphaFoldDB" id="A0A1T4Y5Z4"/>
<dbReference type="Gene3D" id="1.20.1640.10">
    <property type="entry name" value="Multidrug efflux transporter AcrB transmembrane domain"/>
    <property type="match status" value="2"/>
</dbReference>
<feature type="transmembrane region" description="Helical" evidence="1">
    <location>
        <begin position="510"/>
        <end position="535"/>
    </location>
</feature>
<dbReference type="SUPFAM" id="SSF82866">
    <property type="entry name" value="Multidrug efflux transporter AcrB transmembrane domain"/>
    <property type="match status" value="2"/>
</dbReference>
<feature type="transmembrane region" description="Helical" evidence="1">
    <location>
        <begin position="391"/>
        <end position="411"/>
    </location>
</feature>
<sequence length="1023" mass="113735">MSVARWCIKNNRTFLVAVACIVFMGVSTYLNISRKENPEFTIRDAVVVTYFPGATPYKMESLVTEELEKAIRTIPEVEHVLSESMNGISILRVKVYEKYRDMKPIWDRLRNEVDDAAPNLPEGVIGPYVNDQFGDVYGIVISLRGDGYYYRELKEYAEDIRDRLLAMRDVGKVKIHGEQEEAVYVEFSDAKLAELGVNPKVILDVLSSQNAITPGGNALVGPERIVIEPTGEFNSLEDIARTTFVIPGTARNVSLGDIATIRRGYEDPPATMTRFNGEHCLMLAMSMSTGGNIVELGERVSAKLSEIQADLPVGLDLDFVTYQPKFVQRAIDEFMVNLLEAFAFVIVVMLLFAGLRTAIVAGMLVPMAVLMSIALMPFFDVVLQRVSIASLIIALGMLVDNGVVVSESILVRLASGQERLKAVTESVKSLRIPLLAASLTTIFAFLPIATAQSMVGEYCLSMFIVITLTLLSSWALSMTFVPFCCYHLLKPKLQRQSFDNVFYRLYRWMLLTGLKLRTLSIGGAIVLLVISAWGFTKLPQIFFPPNERDMFVIDFWQPYGTDIETTSARVVDLENWLLNQDETASVGSIVGSGGPRWYLALSPEQDNPNYAFIIVNTDSIEGAEALLPRVRGELSNNFPDTRADVKMLENGPPVGAPIQVRLSGPDMATLYELRDQVAAILEETPGVYDIWDDWGEWTKKLQVQVQQEKAKRVGISTQDIGFSLSSIVNGYSPTEYREGTESIPIVLRLQKSERVGLGRIEDTSVYNVHSYARVPLAQVAHTLLQWQPSDIRRRDHQRTMTVKATLTGRFASDVLAEIQPRIRALQDSDQWPRGYDVEYGGEQEETAKAQASIYSGLPLAMALILLTLVAQFNSVRRTLIVLLSIPPMIVGVSFGLHISDAPFGFMAMLGMISLMGIIINNAIIFLDQLDIESRRHEPQDAIVVAAQRRLRPILMTACTTIIGLIPLSLQGGEMWRPMANTLIFGLAFATFVTLGIAPILYSVLFGTSFKGYQYDPKVLEDGD</sequence>
<dbReference type="InterPro" id="IPR027463">
    <property type="entry name" value="AcrB_DN_DC_subdom"/>
</dbReference>
<proteinExistence type="predicted"/>
<feature type="transmembrane region" description="Helical" evidence="1">
    <location>
        <begin position="981"/>
        <end position="1004"/>
    </location>
</feature>
<dbReference type="PANTHER" id="PTHR32063">
    <property type="match status" value="1"/>
</dbReference>
<dbReference type="Proteomes" id="UP000190027">
    <property type="component" value="Unassembled WGS sequence"/>
</dbReference>
<dbReference type="OrthoDB" id="9759330at2"/>
<dbReference type="EMBL" id="FUYC01000030">
    <property type="protein sequence ID" value="SKA96928.1"/>
    <property type="molecule type" value="Genomic_DNA"/>
</dbReference>
<accession>A0A1T4Y5Z4</accession>
<name>A0A1T4Y5Z4_9BACT</name>
<dbReference type="Gene3D" id="3.30.2090.10">
    <property type="entry name" value="Multidrug efflux transporter AcrB TolC docking domain, DN and DC subdomains"/>
    <property type="match status" value="2"/>
</dbReference>
<feature type="transmembrane region" description="Helical" evidence="1">
    <location>
        <begin position="12"/>
        <end position="32"/>
    </location>
</feature>
<feature type="transmembrane region" description="Helical" evidence="1">
    <location>
        <begin position="432"/>
        <end position="450"/>
    </location>
</feature>
<dbReference type="STRING" id="1121449.SAMN02745704_02792"/>
<feature type="transmembrane region" description="Helical" evidence="1">
    <location>
        <begin position="879"/>
        <end position="899"/>
    </location>
</feature>
<feature type="transmembrane region" description="Helical" evidence="1">
    <location>
        <begin position="950"/>
        <end position="969"/>
    </location>
</feature>